<dbReference type="SUPFAM" id="SSF56436">
    <property type="entry name" value="C-type lectin-like"/>
    <property type="match status" value="1"/>
</dbReference>
<dbReference type="InterPro" id="IPR016187">
    <property type="entry name" value="CTDL_fold"/>
</dbReference>
<gene>
    <name evidence="1" type="ORF">PYW07_003788</name>
</gene>
<sequence length="89" mass="10078">MRDKSEFNEGWRTVGGTPMVVDPDTWWDNYQPDGEDRDQCGAMFFNGRLININCDMISFFICEHEVEHVISPVNAAQPLLQPFVGGGID</sequence>
<dbReference type="Gene3D" id="3.10.100.10">
    <property type="entry name" value="Mannose-Binding Protein A, subunit A"/>
    <property type="match status" value="1"/>
</dbReference>
<evidence type="ECO:0000313" key="1">
    <source>
        <dbReference type="EMBL" id="KAJ8722608.1"/>
    </source>
</evidence>
<dbReference type="AlphaFoldDB" id="A0AAD8DTL7"/>
<dbReference type="EMBL" id="JARGEI010000012">
    <property type="protein sequence ID" value="KAJ8722608.1"/>
    <property type="molecule type" value="Genomic_DNA"/>
</dbReference>
<reference evidence="1" key="1">
    <citation type="submission" date="2023-03" db="EMBL/GenBank/DDBJ databases">
        <title>Chromosome-level genomes of two armyworms, Mythimna separata and Mythimna loreyi, provide insights into the biosynthesis and reception of sex pheromones.</title>
        <authorList>
            <person name="Zhao H."/>
        </authorList>
    </citation>
    <scope>NUCLEOTIDE SEQUENCE</scope>
    <source>
        <strain evidence="1">BeijingLab</strain>
        <tissue evidence="1">Pupa</tissue>
    </source>
</reference>
<dbReference type="Proteomes" id="UP001231518">
    <property type="component" value="Chromosome 15"/>
</dbReference>
<accession>A0AAD8DTL7</accession>
<dbReference type="InterPro" id="IPR016186">
    <property type="entry name" value="C-type_lectin-like/link_sf"/>
</dbReference>
<comment type="caution">
    <text evidence="1">The sequence shown here is derived from an EMBL/GenBank/DDBJ whole genome shotgun (WGS) entry which is preliminary data.</text>
</comment>
<evidence type="ECO:0000313" key="2">
    <source>
        <dbReference type="Proteomes" id="UP001231518"/>
    </source>
</evidence>
<name>A0AAD8DTL7_MYTSE</name>
<proteinExistence type="predicted"/>
<organism evidence="1 2">
    <name type="scientific">Mythimna separata</name>
    <name type="common">Oriental armyworm</name>
    <name type="synonym">Pseudaletia separata</name>
    <dbReference type="NCBI Taxonomy" id="271217"/>
    <lineage>
        <taxon>Eukaryota</taxon>
        <taxon>Metazoa</taxon>
        <taxon>Ecdysozoa</taxon>
        <taxon>Arthropoda</taxon>
        <taxon>Hexapoda</taxon>
        <taxon>Insecta</taxon>
        <taxon>Pterygota</taxon>
        <taxon>Neoptera</taxon>
        <taxon>Endopterygota</taxon>
        <taxon>Lepidoptera</taxon>
        <taxon>Glossata</taxon>
        <taxon>Ditrysia</taxon>
        <taxon>Noctuoidea</taxon>
        <taxon>Noctuidae</taxon>
        <taxon>Noctuinae</taxon>
        <taxon>Hadenini</taxon>
        <taxon>Mythimna</taxon>
    </lineage>
</organism>
<dbReference type="CDD" id="cd00037">
    <property type="entry name" value="CLECT"/>
    <property type="match status" value="1"/>
</dbReference>
<protein>
    <recommendedName>
        <fullName evidence="3">C-type lectin domain-containing protein</fullName>
    </recommendedName>
</protein>
<keyword evidence="2" id="KW-1185">Reference proteome</keyword>
<evidence type="ECO:0008006" key="3">
    <source>
        <dbReference type="Google" id="ProtNLM"/>
    </source>
</evidence>